<dbReference type="Pfam" id="PF00160">
    <property type="entry name" value="Pro_isomerase"/>
    <property type="match status" value="1"/>
</dbReference>
<evidence type="ECO:0000256" key="1">
    <source>
        <dbReference type="ARBA" id="ARBA00007365"/>
    </source>
</evidence>
<feature type="signal peptide" evidence="4">
    <location>
        <begin position="1"/>
        <end position="21"/>
    </location>
</feature>
<dbReference type="CDD" id="cd00317">
    <property type="entry name" value="cyclophilin"/>
    <property type="match status" value="1"/>
</dbReference>
<keyword evidence="7" id="KW-1185">Reference proteome</keyword>
<dbReference type="PANTHER" id="PTHR45625">
    <property type="entry name" value="PEPTIDYL-PROLYL CIS-TRANS ISOMERASE-RELATED"/>
    <property type="match status" value="1"/>
</dbReference>
<dbReference type="PRINTS" id="PR00153">
    <property type="entry name" value="CSAPPISMRASE"/>
</dbReference>
<evidence type="ECO:0000256" key="3">
    <source>
        <dbReference type="ARBA" id="ARBA00023235"/>
    </source>
</evidence>
<feature type="chain" id="PRO_5043106804" description="Peptidyl-prolyl cis-trans isomerase" evidence="4">
    <location>
        <begin position="22"/>
        <end position="181"/>
    </location>
</feature>
<organism evidence="6 7">
    <name type="scientific">Microbaculum marinisediminis</name>
    <dbReference type="NCBI Taxonomy" id="2931392"/>
    <lineage>
        <taxon>Bacteria</taxon>
        <taxon>Pseudomonadati</taxon>
        <taxon>Pseudomonadota</taxon>
        <taxon>Alphaproteobacteria</taxon>
        <taxon>Hyphomicrobiales</taxon>
        <taxon>Tepidamorphaceae</taxon>
        <taxon>Microbaculum</taxon>
    </lineage>
</organism>
<gene>
    <name evidence="6" type="ORF">MUB46_19505</name>
</gene>
<dbReference type="EMBL" id="JALIDZ010000010">
    <property type="protein sequence ID" value="MCT8974057.1"/>
    <property type="molecule type" value="Genomic_DNA"/>
</dbReference>
<dbReference type="GO" id="GO:0003755">
    <property type="term" value="F:peptidyl-prolyl cis-trans isomerase activity"/>
    <property type="evidence" value="ECO:0007669"/>
    <property type="project" value="UniProtKB-UniRule"/>
</dbReference>
<dbReference type="AlphaFoldDB" id="A0AAW5R1I0"/>
<dbReference type="PROSITE" id="PS50072">
    <property type="entry name" value="CSA_PPIASE_2"/>
    <property type="match status" value="1"/>
</dbReference>
<dbReference type="EC" id="5.2.1.8" evidence="4"/>
<proteinExistence type="inferred from homology"/>
<evidence type="ECO:0000313" key="6">
    <source>
        <dbReference type="EMBL" id="MCT8974057.1"/>
    </source>
</evidence>
<dbReference type="InterPro" id="IPR029000">
    <property type="entry name" value="Cyclophilin-like_dom_sf"/>
</dbReference>
<comment type="catalytic activity">
    <reaction evidence="4">
        <text>[protein]-peptidylproline (omega=180) = [protein]-peptidylproline (omega=0)</text>
        <dbReference type="Rhea" id="RHEA:16237"/>
        <dbReference type="Rhea" id="RHEA-COMP:10747"/>
        <dbReference type="Rhea" id="RHEA-COMP:10748"/>
        <dbReference type="ChEBI" id="CHEBI:83833"/>
        <dbReference type="ChEBI" id="CHEBI:83834"/>
        <dbReference type="EC" id="5.2.1.8"/>
    </reaction>
</comment>
<keyword evidence="4" id="KW-0732">Signal</keyword>
<keyword evidence="2 4" id="KW-0697">Rotamase</keyword>
<evidence type="ECO:0000256" key="2">
    <source>
        <dbReference type="ARBA" id="ARBA00023110"/>
    </source>
</evidence>
<dbReference type="InterPro" id="IPR020892">
    <property type="entry name" value="Cyclophilin-type_PPIase_CS"/>
</dbReference>
<reference evidence="6 7" key="1">
    <citation type="submission" date="2022-04" db="EMBL/GenBank/DDBJ databases">
        <authorList>
            <person name="Ye Y.-Q."/>
            <person name="Du Z.-J."/>
        </authorList>
    </citation>
    <scope>NUCLEOTIDE SEQUENCE [LARGE SCALE GENOMIC DNA]</scope>
    <source>
        <strain evidence="6 7">A6E488</strain>
    </source>
</reference>
<dbReference type="SUPFAM" id="SSF50891">
    <property type="entry name" value="Cyclophilin-like"/>
    <property type="match status" value="1"/>
</dbReference>
<evidence type="ECO:0000259" key="5">
    <source>
        <dbReference type="PROSITE" id="PS50072"/>
    </source>
</evidence>
<comment type="similarity">
    <text evidence="1 4">Belongs to the cyclophilin-type PPIase family.</text>
</comment>
<dbReference type="Gene3D" id="2.40.100.10">
    <property type="entry name" value="Cyclophilin-like"/>
    <property type="match status" value="1"/>
</dbReference>
<name>A0AAW5R1I0_9HYPH</name>
<protein>
    <recommendedName>
        <fullName evidence="4">Peptidyl-prolyl cis-trans isomerase</fullName>
        <shortName evidence="4">PPIase</shortName>
        <ecNumber evidence="4">5.2.1.8</ecNumber>
    </recommendedName>
</protein>
<accession>A0AAW5R1I0</accession>
<dbReference type="Proteomes" id="UP001320898">
    <property type="component" value="Unassembled WGS sequence"/>
</dbReference>
<feature type="domain" description="PPIase cyclophilin-type" evidence="5">
    <location>
        <begin position="37"/>
        <end position="173"/>
    </location>
</feature>
<dbReference type="PANTHER" id="PTHR45625:SF4">
    <property type="entry name" value="PEPTIDYLPROLYL ISOMERASE DOMAIN AND WD REPEAT-CONTAINING PROTEIN 1"/>
    <property type="match status" value="1"/>
</dbReference>
<dbReference type="GO" id="GO:0006457">
    <property type="term" value="P:protein folding"/>
    <property type="evidence" value="ECO:0007669"/>
    <property type="project" value="InterPro"/>
</dbReference>
<dbReference type="PROSITE" id="PS00170">
    <property type="entry name" value="CSA_PPIASE_1"/>
    <property type="match status" value="1"/>
</dbReference>
<evidence type="ECO:0000313" key="7">
    <source>
        <dbReference type="Proteomes" id="UP001320898"/>
    </source>
</evidence>
<dbReference type="InterPro" id="IPR002130">
    <property type="entry name" value="Cyclophilin-type_PPIase_dom"/>
</dbReference>
<comment type="caution">
    <text evidence="6">The sequence shown here is derived from an EMBL/GenBank/DDBJ whole genome shotgun (WGS) entry which is preliminary data.</text>
</comment>
<dbReference type="InterPro" id="IPR044666">
    <property type="entry name" value="Cyclophilin_A-like"/>
</dbReference>
<evidence type="ECO:0000256" key="4">
    <source>
        <dbReference type="RuleBase" id="RU363019"/>
    </source>
</evidence>
<keyword evidence="3 4" id="KW-0413">Isomerase</keyword>
<sequence>MRILFAALFALVLAVAPQAKAQATDPENTLILELKDGPVVIKLRPDLAPKHVERIKKLVREGFYDGVVFHRVIDGFMAQTGDPTGTGTGGSNEPDLKAEFSNESFARGTLGMARTPDPDSANSQFFIMFAPAAHLNGQYTVFGEVVEGMDNVDKVKKGDDASNGQVQDPDKIIKARIAADG</sequence>
<comment type="function">
    <text evidence="4">PPIases accelerate the folding of proteins. It catalyzes the cis-trans isomerization of proline imidic peptide bonds in oligopeptides.</text>
</comment>